<dbReference type="OrthoDB" id="2148045at2759"/>
<protein>
    <recommendedName>
        <fullName evidence="4">RNI-like protein</fullName>
    </recommendedName>
</protein>
<dbReference type="Gene3D" id="3.80.10.10">
    <property type="entry name" value="Ribonuclease Inhibitor"/>
    <property type="match status" value="2"/>
</dbReference>
<evidence type="ECO:0000313" key="3">
    <source>
        <dbReference type="Proteomes" id="UP000193920"/>
    </source>
</evidence>
<evidence type="ECO:0000313" key="2">
    <source>
        <dbReference type="EMBL" id="ORY22300.1"/>
    </source>
</evidence>
<accession>A0A1Y2AJ23</accession>
<dbReference type="SUPFAM" id="SSF52047">
    <property type="entry name" value="RNI-like"/>
    <property type="match status" value="1"/>
</dbReference>
<feature type="region of interest" description="Disordered" evidence="1">
    <location>
        <begin position="204"/>
        <end position="228"/>
    </location>
</feature>
<keyword evidence="3" id="KW-1185">Reference proteome</keyword>
<organism evidence="2 3">
    <name type="scientific">Neocallimastix californiae</name>
    <dbReference type="NCBI Taxonomy" id="1754190"/>
    <lineage>
        <taxon>Eukaryota</taxon>
        <taxon>Fungi</taxon>
        <taxon>Fungi incertae sedis</taxon>
        <taxon>Chytridiomycota</taxon>
        <taxon>Chytridiomycota incertae sedis</taxon>
        <taxon>Neocallimastigomycetes</taxon>
        <taxon>Neocallimastigales</taxon>
        <taxon>Neocallimastigaceae</taxon>
        <taxon>Neocallimastix</taxon>
    </lineage>
</organism>
<proteinExistence type="predicted"/>
<gene>
    <name evidence="2" type="ORF">LY90DRAFT_707194</name>
</gene>
<evidence type="ECO:0000256" key="1">
    <source>
        <dbReference type="SAM" id="MobiDB-lite"/>
    </source>
</evidence>
<dbReference type="AlphaFoldDB" id="A0A1Y2AJ23"/>
<sequence length="739" mass="86315">MEYYIIKNVKVLTKLWFEDEEGNKNNFSNVINPNLMFPYNEAVTVIECTYLNTITYDMERIINSCKNVKCIIYQSSVIEKPILKYQRPLYQWELSKLSKLEYLDNQFLLKKIDKEEETNNLNNEWDDRTVTMEDVNNSSFNAEAESSNYSQLTEIEGEMSIVLNSIEQEFEVSNEIIDLSNSNNDGIYPLESNSSMEIEINDTDNNVNTQTSDMNDSDSSQTDQTDINNTTSYSSSLFNSLNNCSWSSINNSPYPILSNIKILDFSNSCISPEVLESFISNCNHLEEIIFLKNDISDKSLQQLMKCSTLKYLHINFEISSWDDDFTYEEFTRFIDFCNERLQKLYIHSIKLLDKDMITYLIKHCPKNIYSIVFDSQYLTSQEVSSFIKQSKKLEELVIGSRFSKSSITKLPFDLNTLYLDDDFIASTPFTPSHSISNSNFNPHYNTIDSNSNELSMNLDSIQTLFNKAKNIQWFRNLTKFEFHFEKMDNGLFDYFVAIIKEMKNLEYLKLSGDVSFTNKNIFDLLFNLRNLKSLQLWIYNSNYNFNNFNNDNKNRETNINNIILSNLKSNLLAVPISHYKRISTYNYNSINNKNKINSKISTIYENLHLLEISSPFAYTSDCLELIATGVCPKLKEISGYFNTDVLPNHLQNTIRNLSFINTIFISNFQFEQNNEINTITKNYQSQWKYFANKYKKPKSLNSSINHFNELNEILISSHRMVLTFNEGFINRFKQIVESN</sequence>
<comment type="caution">
    <text evidence="2">The sequence shown here is derived from an EMBL/GenBank/DDBJ whole genome shotgun (WGS) entry which is preliminary data.</text>
</comment>
<name>A0A1Y2AJ23_9FUNG</name>
<dbReference type="Proteomes" id="UP000193920">
    <property type="component" value="Unassembled WGS sequence"/>
</dbReference>
<dbReference type="InterPro" id="IPR032675">
    <property type="entry name" value="LRR_dom_sf"/>
</dbReference>
<dbReference type="EMBL" id="MCOG01000250">
    <property type="protein sequence ID" value="ORY22300.1"/>
    <property type="molecule type" value="Genomic_DNA"/>
</dbReference>
<evidence type="ECO:0008006" key="4">
    <source>
        <dbReference type="Google" id="ProtNLM"/>
    </source>
</evidence>
<reference evidence="2 3" key="1">
    <citation type="submission" date="2016-08" db="EMBL/GenBank/DDBJ databases">
        <title>A Parts List for Fungal Cellulosomes Revealed by Comparative Genomics.</title>
        <authorList>
            <consortium name="DOE Joint Genome Institute"/>
            <person name="Haitjema C.H."/>
            <person name="Gilmore S.P."/>
            <person name="Henske J.K."/>
            <person name="Solomon K.V."/>
            <person name="De Groot R."/>
            <person name="Kuo A."/>
            <person name="Mondo S.J."/>
            <person name="Salamov A.A."/>
            <person name="Labutti K."/>
            <person name="Zhao Z."/>
            <person name="Chiniquy J."/>
            <person name="Barry K."/>
            <person name="Brewer H.M."/>
            <person name="Purvine S.O."/>
            <person name="Wright A.T."/>
            <person name="Boxma B."/>
            <person name="Van Alen T."/>
            <person name="Hackstein J.H."/>
            <person name="Baker S.E."/>
            <person name="Grigoriev I.V."/>
            <person name="O'Malley M.A."/>
        </authorList>
    </citation>
    <scope>NUCLEOTIDE SEQUENCE [LARGE SCALE GENOMIC DNA]</scope>
    <source>
        <strain evidence="2 3">G1</strain>
    </source>
</reference>
<feature type="compositionally biased region" description="Low complexity" evidence="1">
    <location>
        <begin position="208"/>
        <end position="228"/>
    </location>
</feature>